<reference evidence="1" key="1">
    <citation type="journal article" date="2013" name="J. Plant Res.">
        <title>Effect of fungi and light on seed germination of three Opuntia species from semiarid lands of central Mexico.</title>
        <authorList>
            <person name="Delgado-Sanchez P."/>
            <person name="Jimenez-Bremont J.F."/>
            <person name="Guerrero-Gonzalez Mde L."/>
            <person name="Flores J."/>
        </authorList>
    </citation>
    <scope>NUCLEOTIDE SEQUENCE</scope>
    <source>
        <tissue evidence="1">Cladode</tissue>
    </source>
</reference>
<evidence type="ECO:0000313" key="1">
    <source>
        <dbReference type="EMBL" id="MBA4665013.1"/>
    </source>
</evidence>
<proteinExistence type="predicted"/>
<dbReference type="AlphaFoldDB" id="A0A7C9AFL8"/>
<accession>A0A7C9AFL8</accession>
<organism evidence="1">
    <name type="scientific">Opuntia streptacantha</name>
    <name type="common">Prickly pear cactus</name>
    <name type="synonym">Opuntia cardona</name>
    <dbReference type="NCBI Taxonomy" id="393608"/>
    <lineage>
        <taxon>Eukaryota</taxon>
        <taxon>Viridiplantae</taxon>
        <taxon>Streptophyta</taxon>
        <taxon>Embryophyta</taxon>
        <taxon>Tracheophyta</taxon>
        <taxon>Spermatophyta</taxon>
        <taxon>Magnoliopsida</taxon>
        <taxon>eudicotyledons</taxon>
        <taxon>Gunneridae</taxon>
        <taxon>Pentapetalae</taxon>
        <taxon>Caryophyllales</taxon>
        <taxon>Cactineae</taxon>
        <taxon>Cactaceae</taxon>
        <taxon>Opuntioideae</taxon>
        <taxon>Opuntia</taxon>
    </lineage>
</organism>
<name>A0A7C9AFL8_OPUST</name>
<protein>
    <submittedName>
        <fullName evidence="1">Uncharacterized protein</fullName>
    </submittedName>
</protein>
<reference evidence="1" key="2">
    <citation type="submission" date="2020-07" db="EMBL/GenBank/DDBJ databases">
        <authorList>
            <person name="Vera ALvarez R."/>
            <person name="Arias-Moreno D.M."/>
            <person name="Jimenez-Jacinto V."/>
            <person name="Jimenez-Bremont J.F."/>
            <person name="Swaminathan K."/>
            <person name="Moose S.P."/>
            <person name="Guerrero-Gonzalez M.L."/>
            <person name="Marino-Ramirez L."/>
            <person name="Landsman D."/>
            <person name="Rodriguez-Kessler M."/>
            <person name="Delgado-Sanchez P."/>
        </authorList>
    </citation>
    <scope>NUCLEOTIDE SEQUENCE</scope>
    <source>
        <tissue evidence="1">Cladode</tissue>
    </source>
</reference>
<sequence length="137" mass="15090">MSSSFPLIVSACDSSDGRGSRIKGEIHLRVTEITSSYLELKQEVSSLMKGSNIETSLSLSLLNLMLLKRLWSSPRAKTVIICEENGSIPVNNFSTISLPVSVSFIVADMPSGEISVLRFSWETQSSMRPYTKTNRSV</sequence>
<dbReference type="EMBL" id="GISG01225930">
    <property type="protein sequence ID" value="MBA4665013.1"/>
    <property type="molecule type" value="Transcribed_RNA"/>
</dbReference>